<keyword evidence="3" id="KW-1185">Reference proteome</keyword>
<feature type="compositionally biased region" description="Basic and acidic residues" evidence="1">
    <location>
        <begin position="696"/>
        <end position="714"/>
    </location>
</feature>
<feature type="compositionally biased region" description="Basic and acidic residues" evidence="1">
    <location>
        <begin position="510"/>
        <end position="550"/>
    </location>
</feature>
<feature type="region of interest" description="Disordered" evidence="1">
    <location>
        <begin position="768"/>
        <end position="806"/>
    </location>
</feature>
<feature type="compositionally biased region" description="Low complexity" evidence="1">
    <location>
        <begin position="357"/>
        <end position="376"/>
    </location>
</feature>
<dbReference type="EMBL" id="CAJNNV010025086">
    <property type="protein sequence ID" value="CAE8612130.1"/>
    <property type="molecule type" value="Genomic_DNA"/>
</dbReference>
<feature type="region of interest" description="Disordered" evidence="1">
    <location>
        <begin position="681"/>
        <end position="726"/>
    </location>
</feature>
<feature type="compositionally biased region" description="Low complexity" evidence="1">
    <location>
        <begin position="299"/>
        <end position="317"/>
    </location>
</feature>
<protein>
    <submittedName>
        <fullName evidence="2">Uncharacterized protein</fullName>
    </submittedName>
</protein>
<feature type="compositionally biased region" description="Basic and acidic residues" evidence="1">
    <location>
        <begin position="1103"/>
        <end position="1119"/>
    </location>
</feature>
<feature type="compositionally biased region" description="Low complexity" evidence="1">
    <location>
        <begin position="198"/>
        <end position="208"/>
    </location>
</feature>
<dbReference type="Proteomes" id="UP000654075">
    <property type="component" value="Unassembled WGS sequence"/>
</dbReference>
<feature type="region of interest" description="Disordered" evidence="1">
    <location>
        <begin position="24"/>
        <end position="62"/>
    </location>
</feature>
<feature type="compositionally biased region" description="Basic and acidic residues" evidence="1">
    <location>
        <begin position="218"/>
        <end position="228"/>
    </location>
</feature>
<feature type="region of interest" description="Disordered" evidence="1">
    <location>
        <begin position="1060"/>
        <end position="1149"/>
    </location>
</feature>
<feature type="region of interest" description="Disordered" evidence="1">
    <location>
        <begin position="289"/>
        <end position="596"/>
    </location>
</feature>
<feature type="region of interest" description="Disordered" evidence="1">
    <location>
        <begin position="143"/>
        <end position="254"/>
    </location>
</feature>
<feature type="region of interest" description="Disordered" evidence="1">
    <location>
        <begin position="613"/>
        <end position="667"/>
    </location>
</feature>
<dbReference type="AlphaFoldDB" id="A0A813FI41"/>
<proteinExistence type="predicted"/>
<feature type="region of interest" description="Disordered" evidence="1">
    <location>
        <begin position="1011"/>
        <end position="1044"/>
    </location>
</feature>
<accession>A0A813FI41</accession>
<name>A0A813FI41_POLGL</name>
<feature type="compositionally biased region" description="Acidic residues" evidence="1">
    <location>
        <begin position="715"/>
        <end position="726"/>
    </location>
</feature>
<organism evidence="2 3">
    <name type="scientific">Polarella glacialis</name>
    <name type="common">Dinoflagellate</name>
    <dbReference type="NCBI Taxonomy" id="89957"/>
    <lineage>
        <taxon>Eukaryota</taxon>
        <taxon>Sar</taxon>
        <taxon>Alveolata</taxon>
        <taxon>Dinophyceae</taxon>
        <taxon>Suessiales</taxon>
        <taxon>Suessiaceae</taxon>
        <taxon>Polarella</taxon>
    </lineage>
</organism>
<feature type="compositionally biased region" description="Basic and acidic residues" evidence="1">
    <location>
        <begin position="631"/>
        <end position="651"/>
    </location>
</feature>
<sequence>MAPVSAAAAGPAADFGSLSTFLGVSAEGHDGTRRPKDASSKASQGQQQAAANSLPGRPLKDRSQLNKKVAFKMLKQLGCEVRRAEPPEGEGGVEGEAYIEIPSAEQPVLFKMLLEFGYRPQRCPESGQGVIRVVEVRQRRPEELAASLAAPRRRAQKEPDEDEGWPSVGNKPRLRPEEEQELVNRLARPRIPRPPVAPSVSASDASEAGSGGKGAAAGEKEKPRRTAAEQRAYLNRLLRPAGGGRAGEKEEDLPSELAAAAAAAGMRFSNGVPQIVRAKPTLTWPVPAFSSNHRSASVPGEASRAGRPAARSASPAGCPAPPPVPPPAAREAFLPPSVRPSPRLAQAGLSALGGRLGVVSSPSPSNGSGSVRSASPATVSDPGARPGSADFGMGGEGSRRTSPLPTLPTGCDEFAATRCDDFQSQSETVRVEAEPATAEAEEEDSVAHPEPPPEEEEEEPFRRSHIGATEARQQRRHREKAASPTDESTGDWLDRLLGPVGEPAQALQRTKAEQRVRLEQLAKPRQKPEPKSEENESRPPRSPRSQREACNRLAQPRKPVATGGKPDAEDLADDWHDADADSDEDVGDPDWAPAVPGNVKIIPSLLAQCPSRLERIDEDGSEQASRARASAARERERARAGERARGGERARSQGATPYQARSSSQVAAPYAAPVVPKAFHNVPAARSHGGYSARATRRERESRGREAGRQSHQEGEEEEVDEDDMSHDDLARLAELMAMSGNTEEAAQGEAMLANIDALYQQLLGGRAQAPKSQPNRPVGKEFPGVDGDHLPPAQRISSHQNQVDGHTRLEEQAGNAFPLEGEELLANIDRLYGELLAEKGNAMAAAAEVEGMGSEEEAGNDDLSHGLSRQQQLFPPQVAQAENEESAVLDNELSDENEALAELPALLEEILWSALLLGQGAAGSLRAVGCSGTAAQAVPFGARLLELLPSATLAEACMRLSQATPPGEEWLPPSLWQRLAAELPELHAAVAGGGAPAKKVPALGAPVLGAATTPSSEAPSRSLLRRRAASSEASEEPERSVTTAALVRAVREARDGLLAAASSPRADSAEATPEAPLPPPPPKGNSTGAPPQLEAEPGTAGEARREEGSSTRRSAERATRRKSSMSHWTPESLNALEAPAKRGLKRDP</sequence>
<evidence type="ECO:0000313" key="2">
    <source>
        <dbReference type="EMBL" id="CAE8612130.1"/>
    </source>
</evidence>
<feature type="compositionally biased region" description="Basic and acidic residues" evidence="1">
    <location>
        <begin position="27"/>
        <end position="39"/>
    </location>
</feature>
<feature type="compositionally biased region" description="Pro residues" evidence="1">
    <location>
        <begin position="318"/>
        <end position="328"/>
    </location>
</feature>
<dbReference type="OrthoDB" id="443631at2759"/>
<reference evidence="2" key="1">
    <citation type="submission" date="2021-02" db="EMBL/GenBank/DDBJ databases">
        <authorList>
            <person name="Dougan E. K."/>
            <person name="Rhodes N."/>
            <person name="Thang M."/>
            <person name="Chan C."/>
        </authorList>
    </citation>
    <scope>NUCLEOTIDE SEQUENCE</scope>
</reference>
<comment type="caution">
    <text evidence="2">The sequence shown here is derived from an EMBL/GenBank/DDBJ whole genome shotgun (WGS) entry which is preliminary data.</text>
</comment>
<evidence type="ECO:0000313" key="3">
    <source>
        <dbReference type="Proteomes" id="UP000654075"/>
    </source>
</evidence>
<evidence type="ECO:0000256" key="1">
    <source>
        <dbReference type="SAM" id="MobiDB-lite"/>
    </source>
</evidence>
<feature type="compositionally biased region" description="Low complexity" evidence="1">
    <location>
        <begin position="40"/>
        <end position="53"/>
    </location>
</feature>
<feature type="compositionally biased region" description="Polar residues" evidence="1">
    <location>
        <begin position="796"/>
        <end position="805"/>
    </location>
</feature>
<gene>
    <name evidence="2" type="ORF">PGLA1383_LOCUS29930</name>
</gene>
<dbReference type="OMA" id="TIHAQRA"/>